<dbReference type="RefSeq" id="WP_216515567.1">
    <property type="nucleotide sequence ID" value="NZ_JAHLPM010000001.1"/>
</dbReference>
<organism evidence="2 3">
    <name type="scientific">Tissierella simiarum</name>
    <dbReference type="NCBI Taxonomy" id="2841534"/>
    <lineage>
        <taxon>Bacteria</taxon>
        <taxon>Bacillati</taxon>
        <taxon>Bacillota</taxon>
        <taxon>Tissierellia</taxon>
        <taxon>Tissierellales</taxon>
        <taxon>Tissierellaceae</taxon>
        <taxon>Tissierella</taxon>
    </lineage>
</organism>
<evidence type="ECO:0000313" key="2">
    <source>
        <dbReference type="EMBL" id="MBU5436392.1"/>
    </source>
</evidence>
<sequence>MSYEELAREIEKEGVELIESKFNSENIKGLYVDNIITVNSNISTEKEKKCILAEEIGHYYTSYGNILDQSKLENRKQERKARGWAYEKLVGIVDLINAFKYGVKNRYELSEYLNVTEEFIEEAIKYYKEKYGLYYQIDNYVVYFEPLAILERRE</sequence>
<dbReference type="EMBL" id="JAHLPM010000001">
    <property type="protein sequence ID" value="MBU5436392.1"/>
    <property type="molecule type" value="Genomic_DNA"/>
</dbReference>
<feature type="domain" description="IrrE N-terminal-like" evidence="1">
    <location>
        <begin position="11"/>
        <end position="124"/>
    </location>
</feature>
<comment type="caution">
    <text evidence="2">The sequence shown here is derived from an EMBL/GenBank/DDBJ whole genome shotgun (WGS) entry which is preliminary data.</text>
</comment>
<proteinExistence type="predicted"/>
<keyword evidence="3" id="KW-1185">Reference proteome</keyword>
<evidence type="ECO:0000313" key="3">
    <source>
        <dbReference type="Proteomes" id="UP000749471"/>
    </source>
</evidence>
<dbReference type="Proteomes" id="UP000749471">
    <property type="component" value="Unassembled WGS sequence"/>
</dbReference>
<name>A0ABS6E0S1_9FIRM</name>
<evidence type="ECO:0000259" key="1">
    <source>
        <dbReference type="Pfam" id="PF06114"/>
    </source>
</evidence>
<gene>
    <name evidence="2" type="ORF">KQI42_00115</name>
</gene>
<reference evidence="2 3" key="1">
    <citation type="submission" date="2021-06" db="EMBL/GenBank/DDBJ databases">
        <authorList>
            <person name="Sun Q."/>
            <person name="Li D."/>
        </authorList>
    </citation>
    <scope>NUCLEOTIDE SEQUENCE [LARGE SCALE GENOMIC DNA]</scope>
    <source>
        <strain evidence="2 3">MSJ-40</strain>
    </source>
</reference>
<protein>
    <submittedName>
        <fullName evidence="2">ImmA/IrrE family metallo-endopeptidase</fullName>
    </submittedName>
</protein>
<dbReference type="InterPro" id="IPR010359">
    <property type="entry name" value="IrrE_HExxH"/>
</dbReference>
<dbReference type="Pfam" id="PF06114">
    <property type="entry name" value="Peptidase_M78"/>
    <property type="match status" value="1"/>
</dbReference>
<accession>A0ABS6E0S1</accession>